<dbReference type="EMBL" id="CAXIEN010000167">
    <property type="protein sequence ID" value="CAL1283400.1"/>
    <property type="molecule type" value="Genomic_DNA"/>
</dbReference>
<name>A0AAV2AHK6_9ARAC</name>
<sequence length="104" mass="11330">MVVANLLGCYRAGHFVVTIGAVLLFHKGPDKDRSSLSAIWCIPIMNDAYANNNDATTPNSTATTSDPTTSTTSMQELTTLDEDAMRAVVAESVFYNFMKMFAKN</sequence>
<accession>A0AAV2AHK6</accession>
<gene>
    <name evidence="2" type="ORF">LARSCL_LOCUS12578</name>
</gene>
<dbReference type="AlphaFoldDB" id="A0AAV2AHK6"/>
<organism evidence="2 3">
    <name type="scientific">Larinioides sclopetarius</name>
    <dbReference type="NCBI Taxonomy" id="280406"/>
    <lineage>
        <taxon>Eukaryota</taxon>
        <taxon>Metazoa</taxon>
        <taxon>Ecdysozoa</taxon>
        <taxon>Arthropoda</taxon>
        <taxon>Chelicerata</taxon>
        <taxon>Arachnida</taxon>
        <taxon>Araneae</taxon>
        <taxon>Araneomorphae</taxon>
        <taxon>Entelegynae</taxon>
        <taxon>Araneoidea</taxon>
        <taxon>Araneidae</taxon>
        <taxon>Larinioides</taxon>
    </lineage>
</organism>
<dbReference type="Proteomes" id="UP001497382">
    <property type="component" value="Unassembled WGS sequence"/>
</dbReference>
<protein>
    <submittedName>
        <fullName evidence="2">Uncharacterized protein</fullName>
    </submittedName>
</protein>
<evidence type="ECO:0000313" key="2">
    <source>
        <dbReference type="EMBL" id="CAL1283400.1"/>
    </source>
</evidence>
<comment type="caution">
    <text evidence="2">The sequence shown here is derived from an EMBL/GenBank/DDBJ whole genome shotgun (WGS) entry which is preliminary data.</text>
</comment>
<reference evidence="2 3" key="1">
    <citation type="submission" date="2024-04" db="EMBL/GenBank/DDBJ databases">
        <authorList>
            <person name="Rising A."/>
            <person name="Reimegard J."/>
            <person name="Sonavane S."/>
            <person name="Akerstrom W."/>
            <person name="Nylinder S."/>
            <person name="Hedman E."/>
            <person name="Kallberg Y."/>
        </authorList>
    </citation>
    <scope>NUCLEOTIDE SEQUENCE [LARGE SCALE GENOMIC DNA]</scope>
</reference>
<evidence type="ECO:0000313" key="3">
    <source>
        <dbReference type="Proteomes" id="UP001497382"/>
    </source>
</evidence>
<keyword evidence="3" id="KW-1185">Reference proteome</keyword>
<feature type="region of interest" description="Disordered" evidence="1">
    <location>
        <begin position="53"/>
        <end position="73"/>
    </location>
</feature>
<evidence type="ECO:0000256" key="1">
    <source>
        <dbReference type="SAM" id="MobiDB-lite"/>
    </source>
</evidence>
<proteinExistence type="predicted"/>